<keyword evidence="4" id="KW-0411">Iron-sulfur</keyword>
<dbReference type="Gene3D" id="3.30.70.20">
    <property type="match status" value="2"/>
</dbReference>
<gene>
    <name evidence="6" type="ORF">AXF13_04510</name>
</gene>
<dbReference type="Pfam" id="PF12838">
    <property type="entry name" value="Fer4_7"/>
    <property type="match status" value="1"/>
</dbReference>
<dbReference type="SUPFAM" id="SSF54862">
    <property type="entry name" value="4Fe-4S ferredoxins"/>
    <property type="match status" value="1"/>
</dbReference>
<dbReference type="InterPro" id="IPR017900">
    <property type="entry name" value="4Fe4S_Fe_S_CS"/>
</dbReference>
<evidence type="ECO:0000259" key="5">
    <source>
        <dbReference type="PROSITE" id="PS51379"/>
    </source>
</evidence>
<name>A0A0X8JII5_9BACT</name>
<dbReference type="KEGG" id="dfi:AXF13_04510"/>
<keyword evidence="3" id="KW-0408">Iron</keyword>
<evidence type="ECO:0000256" key="2">
    <source>
        <dbReference type="ARBA" id="ARBA00022723"/>
    </source>
</evidence>
<dbReference type="PROSITE" id="PS51379">
    <property type="entry name" value="4FE4S_FER_2"/>
    <property type="match status" value="3"/>
</dbReference>
<organism evidence="6 7">
    <name type="scientific">Desulfovibrio fairfieldensis</name>
    <dbReference type="NCBI Taxonomy" id="44742"/>
    <lineage>
        <taxon>Bacteria</taxon>
        <taxon>Pseudomonadati</taxon>
        <taxon>Thermodesulfobacteriota</taxon>
        <taxon>Desulfovibrionia</taxon>
        <taxon>Desulfovibrionales</taxon>
        <taxon>Desulfovibrionaceae</taxon>
        <taxon>Desulfovibrio</taxon>
    </lineage>
</organism>
<keyword evidence="1" id="KW-0004">4Fe-4S</keyword>
<reference evidence="7" key="1">
    <citation type="submission" date="2016-02" db="EMBL/GenBank/DDBJ databases">
        <authorList>
            <person name="Holder M.E."/>
            <person name="Ajami N.J."/>
            <person name="Petrosino J.F."/>
        </authorList>
    </citation>
    <scope>NUCLEOTIDE SEQUENCE [LARGE SCALE GENOMIC DNA]</scope>
    <source>
        <strain evidence="7">CCUG 45958</strain>
    </source>
</reference>
<feature type="domain" description="4Fe-4S ferredoxin-type" evidence="5">
    <location>
        <begin position="126"/>
        <end position="154"/>
    </location>
</feature>
<dbReference type="EMBL" id="CP014229">
    <property type="protein sequence ID" value="AMD89430.1"/>
    <property type="molecule type" value="Genomic_DNA"/>
</dbReference>
<evidence type="ECO:0000313" key="6">
    <source>
        <dbReference type="EMBL" id="AMD89430.1"/>
    </source>
</evidence>
<evidence type="ECO:0000256" key="4">
    <source>
        <dbReference type="ARBA" id="ARBA00023014"/>
    </source>
</evidence>
<dbReference type="STRING" id="44742.AXF13_04510"/>
<dbReference type="GO" id="GO:0051539">
    <property type="term" value="F:4 iron, 4 sulfur cluster binding"/>
    <property type="evidence" value="ECO:0007669"/>
    <property type="project" value="UniProtKB-KW"/>
</dbReference>
<sequence>MSLFRPPLRPPGAAAEKDFTRLCVRCGQCVEVCPHQCLELMGGFGRERRTPRVTPRRAPCRLCMKCPPVCPSGALDPSITDMHRAGMGRAYILRDRCHNYTDGTICMTCYDRCPLRGKAVVLSGGITPAVTTACVGCGVCEYVCPVKAVEVLPASAPGVPPTAAPTLKAPGGGA</sequence>
<protein>
    <submittedName>
        <fullName evidence="6">4Fe-4S ferredoxin</fullName>
    </submittedName>
</protein>
<dbReference type="Proteomes" id="UP000069241">
    <property type="component" value="Chromosome"/>
</dbReference>
<dbReference type="PANTHER" id="PTHR43687:SF1">
    <property type="entry name" value="FERREDOXIN III"/>
    <property type="match status" value="1"/>
</dbReference>
<dbReference type="AlphaFoldDB" id="A0A0X8JII5"/>
<keyword evidence="7" id="KW-1185">Reference proteome</keyword>
<keyword evidence="2" id="KW-0479">Metal-binding</keyword>
<dbReference type="PANTHER" id="PTHR43687">
    <property type="entry name" value="ADENYLYLSULFATE REDUCTASE, BETA SUBUNIT"/>
    <property type="match status" value="1"/>
</dbReference>
<proteinExistence type="predicted"/>
<feature type="domain" description="4Fe-4S ferredoxin-type" evidence="5">
    <location>
        <begin position="13"/>
        <end position="43"/>
    </location>
</feature>
<dbReference type="InterPro" id="IPR017896">
    <property type="entry name" value="4Fe4S_Fe-S-bd"/>
</dbReference>
<dbReference type="InterPro" id="IPR050572">
    <property type="entry name" value="Fe-S_Ferredoxin"/>
</dbReference>
<dbReference type="CDD" id="cd16373">
    <property type="entry name" value="DMSOR_beta_like"/>
    <property type="match status" value="1"/>
</dbReference>
<accession>A0A0X8JII5</accession>
<feature type="domain" description="4Fe-4S ferredoxin-type" evidence="5">
    <location>
        <begin position="49"/>
        <end position="80"/>
    </location>
</feature>
<dbReference type="PROSITE" id="PS00198">
    <property type="entry name" value="4FE4S_FER_1"/>
    <property type="match status" value="2"/>
</dbReference>
<dbReference type="RefSeq" id="WP_062251803.1">
    <property type="nucleotide sequence ID" value="NZ_CP014229.1"/>
</dbReference>
<dbReference type="GO" id="GO:0046872">
    <property type="term" value="F:metal ion binding"/>
    <property type="evidence" value="ECO:0007669"/>
    <property type="project" value="UniProtKB-KW"/>
</dbReference>
<evidence type="ECO:0000256" key="3">
    <source>
        <dbReference type="ARBA" id="ARBA00023004"/>
    </source>
</evidence>
<dbReference type="Pfam" id="PF00037">
    <property type="entry name" value="Fer4"/>
    <property type="match status" value="1"/>
</dbReference>
<evidence type="ECO:0000256" key="1">
    <source>
        <dbReference type="ARBA" id="ARBA00022485"/>
    </source>
</evidence>
<evidence type="ECO:0000313" key="7">
    <source>
        <dbReference type="Proteomes" id="UP000069241"/>
    </source>
</evidence>